<feature type="region of interest" description="Disordered" evidence="1">
    <location>
        <begin position="1"/>
        <end position="23"/>
    </location>
</feature>
<evidence type="ECO:0000313" key="2">
    <source>
        <dbReference type="EMBL" id="KAF2270562.1"/>
    </source>
</evidence>
<feature type="region of interest" description="Disordered" evidence="1">
    <location>
        <begin position="93"/>
        <end position="153"/>
    </location>
</feature>
<comment type="caution">
    <text evidence="2">The sequence shown here is derived from an EMBL/GenBank/DDBJ whole genome shotgun (WGS) entry which is preliminary data.</text>
</comment>
<sequence>MRGQEQHHQHHHSDPVAAFCPLHPPSSPPSAHLQYYSLRAESKQASRIALVRPGIPANLWPCVRCQADFYHQRQWAGLNLSPIAPWAEIGQTPSAADIRPRSGCAVVERPPPSPTTQQPNHYSSLEDKEPRSELEPPPARTAHPHLRIHFPDN</sequence>
<feature type="compositionally biased region" description="Basic residues" evidence="1">
    <location>
        <begin position="142"/>
        <end position="153"/>
    </location>
</feature>
<reference evidence="3" key="1">
    <citation type="journal article" date="2020" name="Stud. Mycol.">
        <title>101 Dothideomycetes genomes: A test case for predicting lifestyles and emergence of pathogens.</title>
        <authorList>
            <person name="Haridas S."/>
            <person name="Albert R."/>
            <person name="Binder M."/>
            <person name="Bloem J."/>
            <person name="LaButti K."/>
            <person name="Salamov A."/>
            <person name="Andreopoulos B."/>
            <person name="Baker S."/>
            <person name="Barry K."/>
            <person name="Bills G."/>
            <person name="Bluhm B."/>
            <person name="Cannon C."/>
            <person name="Castanera R."/>
            <person name="Culley D."/>
            <person name="Daum C."/>
            <person name="Ezra D."/>
            <person name="Gonzalez J."/>
            <person name="Henrissat B."/>
            <person name="Kuo A."/>
            <person name="Liang C."/>
            <person name="Lipzen A."/>
            <person name="Lutzoni F."/>
            <person name="Magnuson J."/>
            <person name="Mondo S."/>
            <person name="Nolan M."/>
            <person name="Ohm R."/>
            <person name="Pangilinan J."/>
            <person name="Park H.-J."/>
            <person name="Ramirez L."/>
            <person name="Alfaro M."/>
            <person name="Sun H."/>
            <person name="Tritt A."/>
            <person name="Yoshinaga Y."/>
            <person name="Zwiers L.-H."/>
            <person name="Turgeon B."/>
            <person name="Goodwin S."/>
            <person name="Spatafora J."/>
            <person name="Crous P."/>
            <person name="Grigoriev I."/>
        </authorList>
    </citation>
    <scope>NUCLEOTIDE SEQUENCE [LARGE SCALE GENOMIC DNA]</scope>
    <source>
        <strain evidence="3">CBS 304.66</strain>
    </source>
</reference>
<gene>
    <name evidence="2" type="ORF">CC78DRAFT_573855</name>
</gene>
<dbReference type="Proteomes" id="UP000800093">
    <property type="component" value="Unassembled WGS sequence"/>
</dbReference>
<feature type="compositionally biased region" description="Basic and acidic residues" evidence="1">
    <location>
        <begin position="124"/>
        <end position="134"/>
    </location>
</feature>
<dbReference type="EMBL" id="ML986579">
    <property type="protein sequence ID" value="KAF2270562.1"/>
    <property type="molecule type" value="Genomic_DNA"/>
</dbReference>
<evidence type="ECO:0000313" key="3">
    <source>
        <dbReference type="Proteomes" id="UP000800093"/>
    </source>
</evidence>
<dbReference type="AlphaFoldDB" id="A0A9P4TR37"/>
<evidence type="ECO:0000256" key="1">
    <source>
        <dbReference type="SAM" id="MobiDB-lite"/>
    </source>
</evidence>
<protein>
    <submittedName>
        <fullName evidence="2">Uncharacterized protein</fullName>
    </submittedName>
</protein>
<name>A0A9P4TR37_9PLEO</name>
<accession>A0A9P4TR37</accession>
<keyword evidence="3" id="KW-1185">Reference proteome</keyword>
<organism evidence="2 3">
    <name type="scientific">Lojkania enalia</name>
    <dbReference type="NCBI Taxonomy" id="147567"/>
    <lineage>
        <taxon>Eukaryota</taxon>
        <taxon>Fungi</taxon>
        <taxon>Dikarya</taxon>
        <taxon>Ascomycota</taxon>
        <taxon>Pezizomycotina</taxon>
        <taxon>Dothideomycetes</taxon>
        <taxon>Pleosporomycetidae</taxon>
        <taxon>Pleosporales</taxon>
        <taxon>Pleosporales incertae sedis</taxon>
        <taxon>Lojkania</taxon>
    </lineage>
</organism>
<proteinExistence type="predicted"/>